<evidence type="ECO:0000313" key="2">
    <source>
        <dbReference type="EMBL" id="GMF25362.1"/>
    </source>
</evidence>
<dbReference type="PANTHER" id="PTHR16110:SF1">
    <property type="entry name" value="TBC1 DOMAIN FAMILY MEMBER 19"/>
    <property type="match status" value="1"/>
</dbReference>
<dbReference type="EMBL" id="BSXW01000550">
    <property type="protein sequence ID" value="GMF25362.1"/>
    <property type="molecule type" value="Genomic_DNA"/>
</dbReference>
<dbReference type="InterPro" id="IPR042507">
    <property type="entry name" value="TBC1D19"/>
</dbReference>
<comment type="caution">
    <text evidence="2">The sequence shown here is derived from an EMBL/GenBank/DDBJ whole genome shotgun (WGS) entry which is preliminary data.</text>
</comment>
<name>A0A9W6U311_9STRA</name>
<evidence type="ECO:0000256" key="1">
    <source>
        <dbReference type="SAM" id="MobiDB-lite"/>
    </source>
</evidence>
<accession>A0A9W6U311</accession>
<dbReference type="Proteomes" id="UP001165083">
    <property type="component" value="Unassembled WGS sequence"/>
</dbReference>
<proteinExistence type="predicted"/>
<dbReference type="OrthoDB" id="10249775at2759"/>
<keyword evidence="3" id="KW-1185">Reference proteome</keyword>
<dbReference type="PANTHER" id="PTHR16110">
    <property type="entry name" value="TBC1 DOMAIN FAMILY MEMBER 19"/>
    <property type="match status" value="1"/>
</dbReference>
<organism evidence="2 3">
    <name type="scientific">Phytophthora lilii</name>
    <dbReference type="NCBI Taxonomy" id="2077276"/>
    <lineage>
        <taxon>Eukaryota</taxon>
        <taxon>Sar</taxon>
        <taxon>Stramenopiles</taxon>
        <taxon>Oomycota</taxon>
        <taxon>Peronosporomycetes</taxon>
        <taxon>Peronosporales</taxon>
        <taxon>Peronosporaceae</taxon>
        <taxon>Phytophthora</taxon>
    </lineage>
</organism>
<feature type="region of interest" description="Disordered" evidence="1">
    <location>
        <begin position="150"/>
        <end position="177"/>
    </location>
</feature>
<protein>
    <submittedName>
        <fullName evidence="2">Unnamed protein product</fullName>
    </submittedName>
</protein>
<evidence type="ECO:0000313" key="3">
    <source>
        <dbReference type="Proteomes" id="UP001165083"/>
    </source>
</evidence>
<sequence length="214" mass="23231">MALRYGGDTGLQERALLLTERLAALDQVKEWKHLVQTELARPEYAAEQVQSLQSPLLHCLLEKMGLLGLIKRAVIDLHCEAVQTVAAASKKQAKLAEDDGRLLLETRGANGCSLDVVRAARDNWEKITSDEMLRVAKELGRPLVAPRVNAAASGTDAARDEGQTAGPAETEGTKPNKPNKVLAARILYDGYAVETSLRLLNVELTISSAVLLQK</sequence>
<dbReference type="AlphaFoldDB" id="A0A9W6U311"/>
<gene>
    <name evidence="2" type="ORF">Plil01_001045900</name>
</gene>
<reference evidence="2" key="1">
    <citation type="submission" date="2023-04" db="EMBL/GenBank/DDBJ databases">
        <title>Phytophthora lilii NBRC 32176.</title>
        <authorList>
            <person name="Ichikawa N."/>
            <person name="Sato H."/>
            <person name="Tonouchi N."/>
        </authorList>
    </citation>
    <scope>NUCLEOTIDE SEQUENCE</scope>
    <source>
        <strain evidence="2">NBRC 32176</strain>
    </source>
</reference>